<evidence type="ECO:0000313" key="1">
    <source>
        <dbReference type="EMBL" id="EAT77638.1"/>
    </source>
</evidence>
<dbReference type="GeneID" id="5982187"/>
<evidence type="ECO:0000313" key="2">
    <source>
        <dbReference type="Proteomes" id="UP000001055"/>
    </source>
</evidence>
<dbReference type="AlphaFoldDB" id="Q0TZT7"/>
<dbReference type="Proteomes" id="UP000001055">
    <property type="component" value="Unassembled WGS sequence"/>
</dbReference>
<protein>
    <submittedName>
        <fullName evidence="1">Uncharacterized protein</fullName>
    </submittedName>
</protein>
<dbReference type="KEGG" id="pno:SNOG_15095"/>
<dbReference type="EMBL" id="CH445359">
    <property type="protein sequence ID" value="EAT77638.1"/>
    <property type="molecule type" value="Genomic_DNA"/>
</dbReference>
<dbReference type="InParanoid" id="Q0TZT7"/>
<name>Q0TZT7_PHANO</name>
<organism evidence="1 2">
    <name type="scientific">Phaeosphaeria nodorum (strain SN15 / ATCC MYA-4574 / FGSC 10173)</name>
    <name type="common">Glume blotch fungus</name>
    <name type="synonym">Parastagonospora nodorum</name>
    <dbReference type="NCBI Taxonomy" id="321614"/>
    <lineage>
        <taxon>Eukaryota</taxon>
        <taxon>Fungi</taxon>
        <taxon>Dikarya</taxon>
        <taxon>Ascomycota</taxon>
        <taxon>Pezizomycotina</taxon>
        <taxon>Dothideomycetes</taxon>
        <taxon>Pleosporomycetidae</taxon>
        <taxon>Pleosporales</taxon>
        <taxon>Pleosporineae</taxon>
        <taxon>Phaeosphaeriaceae</taxon>
        <taxon>Parastagonospora</taxon>
    </lineage>
</organism>
<sequence length="110" mass="12075">MSLIERTSPQLRLRLLTSTLLKNFINRRVPYDEVQQQASPTPCSSTYTGYRGTASNFSPTHILEVSSPHTRVSICPISSLSPSVLRDELITRESPEVASGEIVANGCAKI</sequence>
<proteinExistence type="predicted"/>
<accession>Q0TZT7</accession>
<gene>
    <name evidence="1" type="ORF">SNOG_15095</name>
</gene>
<dbReference type="RefSeq" id="XP_001805259.1">
    <property type="nucleotide sequence ID" value="XM_001805207.1"/>
</dbReference>
<reference evidence="2" key="1">
    <citation type="journal article" date="2007" name="Plant Cell">
        <title>Dothideomycete-plant interactions illuminated by genome sequencing and EST analysis of the wheat pathogen Stagonospora nodorum.</title>
        <authorList>
            <person name="Hane J.K."/>
            <person name="Lowe R.G."/>
            <person name="Solomon P.S."/>
            <person name="Tan K.C."/>
            <person name="Schoch C.L."/>
            <person name="Spatafora J.W."/>
            <person name="Crous P.W."/>
            <person name="Kodira C."/>
            <person name="Birren B.W."/>
            <person name="Galagan J.E."/>
            <person name="Torriani S.F."/>
            <person name="McDonald B.A."/>
            <person name="Oliver R.P."/>
        </authorList>
    </citation>
    <scope>NUCLEOTIDE SEQUENCE [LARGE SCALE GENOMIC DNA]</scope>
    <source>
        <strain evidence="2">SN15 / ATCC MYA-4574 / FGSC 10173</strain>
    </source>
</reference>